<dbReference type="InterPro" id="IPR038765">
    <property type="entry name" value="Papain-like_cys_pep_sf"/>
</dbReference>
<dbReference type="Pfam" id="PF13423">
    <property type="entry name" value="UCH_1"/>
    <property type="match status" value="1"/>
</dbReference>
<dbReference type="InterPro" id="IPR036397">
    <property type="entry name" value="RNaseH_sf"/>
</dbReference>
<keyword evidence="4 8" id="KW-0540">Nuclease</keyword>
<dbReference type="CDD" id="cd06143">
    <property type="entry name" value="PAN2_exo"/>
    <property type="match status" value="1"/>
</dbReference>
<keyword evidence="1 8" id="KW-0963">Cytoplasm</keyword>
<evidence type="ECO:0000256" key="2">
    <source>
        <dbReference type="ARBA" id="ARBA00022574"/>
    </source>
</evidence>
<evidence type="ECO:0000256" key="3">
    <source>
        <dbReference type="ARBA" id="ARBA00022664"/>
    </source>
</evidence>
<reference evidence="11 12" key="1">
    <citation type="journal article" date="2023" name="Plant Dis.">
        <title>First Report of Diplodia intermedia Causing Canker and Dieback Diseases on Apple Trees in Canada.</title>
        <authorList>
            <person name="Ellouze W."/>
            <person name="Ilyukhin E."/>
            <person name="Sulman M."/>
            <person name="Ali S."/>
        </authorList>
    </citation>
    <scope>NUCLEOTIDE SEQUENCE [LARGE SCALE GENOMIC DNA]</scope>
    <source>
        <strain evidence="11 12">M45-28</strain>
    </source>
</reference>
<evidence type="ECO:0000256" key="7">
    <source>
        <dbReference type="ARBA" id="ARBA00022839"/>
    </source>
</evidence>
<comment type="subunit">
    <text evidence="8">Forms a heterotrimer with an asymmetric homodimer of the regulatory subunit PAN3 to form the poly(A)-nuclease (PAN) deadenylation complex.</text>
</comment>
<dbReference type="PROSITE" id="PS50235">
    <property type="entry name" value="USP_3"/>
    <property type="match status" value="1"/>
</dbReference>
<dbReference type="InterPro" id="IPR028881">
    <property type="entry name" value="PAN2_UCH_dom"/>
</dbReference>
<dbReference type="InterPro" id="IPR030843">
    <property type="entry name" value="PAN2"/>
</dbReference>
<feature type="binding site" evidence="8">
    <location>
        <position position="885"/>
    </location>
    <ligand>
        <name>a divalent metal cation</name>
        <dbReference type="ChEBI" id="CHEBI:60240"/>
        <note>catalytic</note>
    </ligand>
</feature>
<feature type="region of interest" description="Linker" evidence="8">
    <location>
        <begin position="320"/>
        <end position="456"/>
    </location>
</feature>
<comment type="activity regulation">
    <text evidence="8">Positively regulated by the regulatory subunit PAN3.</text>
</comment>
<keyword evidence="2" id="KW-0853">WD repeat</keyword>
<dbReference type="InterPro" id="IPR048841">
    <property type="entry name" value="PAN2_N"/>
</dbReference>
<dbReference type="InterPro" id="IPR028889">
    <property type="entry name" value="USP"/>
</dbReference>
<feature type="binding site" evidence="8">
    <location>
        <position position="1077"/>
    </location>
    <ligand>
        <name>a divalent metal cation</name>
        <dbReference type="ChEBI" id="CHEBI:60240"/>
        <note>catalytic</note>
    </ligand>
</feature>
<name>A0ABR3TBK9_9PEZI</name>
<comment type="cofactor">
    <cofactor evidence="8">
        <name>a divalent metal cation</name>
        <dbReference type="ChEBI" id="CHEBI:60240"/>
    </cofactor>
    <text evidence="8">Binds 2 metal cations per subunit in the catalytic exonuclease domain.</text>
</comment>
<gene>
    <name evidence="8 11" type="primary">PAN2</name>
    <name evidence="11" type="ORF">SLS58_009552</name>
</gene>
<dbReference type="InterPro" id="IPR050785">
    <property type="entry name" value="PAN2-PAN3_catalytic_subunit"/>
</dbReference>
<comment type="catalytic activity">
    <reaction evidence="8">
        <text>Exonucleolytic cleavage of poly(A) to 5'-AMP.</text>
        <dbReference type="EC" id="3.1.13.4"/>
    </reaction>
</comment>
<evidence type="ECO:0000313" key="11">
    <source>
        <dbReference type="EMBL" id="KAL1636945.1"/>
    </source>
</evidence>
<comment type="function">
    <text evidence="8">Catalytic subunit of the poly(A)-nuclease (PAN) deadenylation complex, one of two cytoplasmic mRNA deadenylases involved in mRNA turnover. PAN specifically shortens poly(A) tails of RNA and the activity is stimulated by poly(A)-binding protein PAB1. PAN deadenylation is followed by rapid degradation of the shortened mRNA tails by the CCR4-NOT complex. Deadenylated mRNAs are then degraded by two alternative mechanisms, namely exosome-mediated 3'-5' exonucleolytic degradation, or deadenlyation-dependent mRNA decaping and subsequent 5'-3' exonucleolytic degradation by XRN1. May also be involved in post-transcriptional maturation of mRNA poly(A) tails.</text>
</comment>
<dbReference type="Gene3D" id="3.30.420.10">
    <property type="entry name" value="Ribonuclease H-like superfamily/Ribonuclease H"/>
    <property type="match status" value="1"/>
</dbReference>
<evidence type="ECO:0000256" key="9">
    <source>
        <dbReference type="SAM" id="MobiDB-lite"/>
    </source>
</evidence>
<dbReference type="InterPro" id="IPR015943">
    <property type="entry name" value="WD40/YVTN_repeat-like_dom_sf"/>
</dbReference>
<protein>
    <recommendedName>
        <fullName evidence="8">PAN2-PAN3 deadenylation complex catalytic subunit PAN2</fullName>
        <ecNumber evidence="8">3.1.13.4</ecNumber>
    </recommendedName>
    <alternativeName>
        <fullName evidence="8">PAB1P-dependent poly(A)-specific ribonuclease</fullName>
    </alternativeName>
    <alternativeName>
        <fullName evidence="8">Poly(A)-nuclease deadenylation complex subunit 2</fullName>
        <shortName evidence="8">PAN deadenylation complex subunit 2</shortName>
    </alternativeName>
</protein>
<evidence type="ECO:0000256" key="6">
    <source>
        <dbReference type="ARBA" id="ARBA00022801"/>
    </source>
</evidence>
<dbReference type="Proteomes" id="UP001521184">
    <property type="component" value="Unassembled WGS sequence"/>
</dbReference>
<dbReference type="SUPFAM" id="SSF54001">
    <property type="entry name" value="Cysteine proteinases"/>
    <property type="match status" value="1"/>
</dbReference>
<dbReference type="Pfam" id="PF00929">
    <property type="entry name" value="RNase_T"/>
    <property type="match status" value="1"/>
</dbReference>
<evidence type="ECO:0000313" key="12">
    <source>
        <dbReference type="Proteomes" id="UP001521184"/>
    </source>
</evidence>
<feature type="region of interest" description="Disordered" evidence="9">
    <location>
        <begin position="1127"/>
        <end position="1166"/>
    </location>
</feature>
<proteinExistence type="inferred from homology"/>
<dbReference type="Gene3D" id="2.130.10.10">
    <property type="entry name" value="YVTN repeat-like/Quinoprotein amine dehydrogenase"/>
    <property type="match status" value="1"/>
</dbReference>
<evidence type="ECO:0000256" key="5">
    <source>
        <dbReference type="ARBA" id="ARBA00022723"/>
    </source>
</evidence>
<feature type="region of interest" description="Disordered" evidence="9">
    <location>
        <begin position="922"/>
        <end position="958"/>
    </location>
</feature>
<keyword evidence="7 8" id="KW-0269">Exonuclease</keyword>
<dbReference type="InterPro" id="IPR012337">
    <property type="entry name" value="RNaseH-like_sf"/>
</dbReference>
<evidence type="ECO:0000256" key="1">
    <source>
        <dbReference type="ARBA" id="ARBA00022490"/>
    </source>
</evidence>
<accession>A0ABR3TBK9</accession>
<evidence type="ECO:0000256" key="4">
    <source>
        <dbReference type="ARBA" id="ARBA00022722"/>
    </source>
</evidence>
<dbReference type="PANTHER" id="PTHR15728">
    <property type="entry name" value="DEADENYLATION COMPLEX CATALYTIC SUBUNIT PAN2"/>
    <property type="match status" value="1"/>
</dbReference>
<dbReference type="InterPro" id="IPR011047">
    <property type="entry name" value="Quinoprotein_ADH-like_sf"/>
</dbReference>
<dbReference type="SUPFAM" id="SSF50998">
    <property type="entry name" value="Quinoprotein alcohol dehydrogenase-like"/>
    <property type="match status" value="1"/>
</dbReference>
<comment type="caution">
    <text evidence="11">The sequence shown here is derived from an EMBL/GenBank/DDBJ whole genome shotgun (WGS) entry which is preliminary data.</text>
</comment>
<keyword evidence="6 8" id="KW-0378">Hydrolase</keyword>
<keyword evidence="12" id="KW-1185">Reference proteome</keyword>
<feature type="region of interest" description="Disordered" evidence="9">
    <location>
        <begin position="386"/>
        <end position="437"/>
    </location>
</feature>
<organism evidence="11 12">
    <name type="scientific">Diplodia intermedia</name>
    <dbReference type="NCBI Taxonomy" id="856260"/>
    <lineage>
        <taxon>Eukaryota</taxon>
        <taxon>Fungi</taxon>
        <taxon>Dikarya</taxon>
        <taxon>Ascomycota</taxon>
        <taxon>Pezizomycotina</taxon>
        <taxon>Dothideomycetes</taxon>
        <taxon>Dothideomycetes incertae sedis</taxon>
        <taxon>Botryosphaeriales</taxon>
        <taxon>Botryosphaeriaceae</taxon>
        <taxon>Diplodia</taxon>
    </lineage>
</organism>
<dbReference type="HAMAP" id="MF_03182">
    <property type="entry name" value="PAN2"/>
    <property type="match status" value="1"/>
</dbReference>
<keyword evidence="5 8" id="KW-0479">Metal-binding</keyword>
<dbReference type="PANTHER" id="PTHR15728:SF0">
    <property type="entry name" value="PAN2-PAN3 DEADENYLATION COMPLEX CATALYTIC SUBUNIT PAN2"/>
    <property type="match status" value="1"/>
</dbReference>
<feature type="compositionally biased region" description="Basic and acidic residues" evidence="9">
    <location>
        <begin position="421"/>
        <end position="437"/>
    </location>
</feature>
<dbReference type="SUPFAM" id="SSF53098">
    <property type="entry name" value="Ribonuclease H-like"/>
    <property type="match status" value="1"/>
</dbReference>
<dbReference type="Pfam" id="PF20770">
    <property type="entry name" value="PAN2_N"/>
    <property type="match status" value="1"/>
</dbReference>
<feature type="binding site" evidence="8">
    <location>
        <position position="1024"/>
    </location>
    <ligand>
        <name>a divalent metal cation</name>
        <dbReference type="ChEBI" id="CHEBI:60240"/>
        <note>catalytic</note>
    </ligand>
</feature>
<sequence>MEADWDELSQIPLPPPGPHAMPTPATTVAFDTHQDLLWSGNDYGRVSSFFGPELQRYTSYRAHPSGEGAVKQLLFCDKGVLSISVRSVHLASRRGVTQWHLTNEGFKDLRCMSFTSKGVYEVLVAGCQDTMFRIDVEKGTITATLPAENSYTMMKKGGQYICAATTAGMVQIIDPSSFKVVKSWQAHKEWINDMDAKSDFLVTCGFSRRQMNNLILDPFAYVYDLKTLLPLPPIPFHVGAAFVRMHPRMSTTSIVASQSGQLQVVDLMNPNTANVRQVNLYETYLTCLEMAPSGEALALTDALCSVRIWGSPTKVRFTDQSQPTEFPDHGIPPPKLDWSMDTPLSTIGMPYYRETLLSVWPSHMIFEVGAPPPKLDSQVSTSLKRAEMGQWAPNPRKTRRNQVQATRMLEKDNPLKPPKFLSEKARDGNAGKDGERRMSETLEALTDLMLDGSTKKDVPVMYRNVEIKYSKFGVDDFDFKYYNKTEYSGLETHIANSYANPLLQLFRFTPLVRNLALHHAATSCLFENCLLCELGFLIDMLEKACGQNCQATNFLKTFSGLSNAASLGLLEEHSPNSSLTIMIQCLNRFLLDKLTADFRQMAQGVGHLDHAFTTNAVANIRCAQCNNETRRPGASLVHELVYPPKNTMKNPMRASRPTFSQILKASVERQDQNRGWCDRCKRYQQLAARKTIQNIPPILMINAAIHSHEAKQLWATPNWLPEKIGIIVNQGQFFCYEGQDLEHHLRRNFYDIQVYELIGVVADINSGENQKSHLVSMINVAPSSRNEEEAAEGGSGKWHLFNDFLVRPVSKEEALRFEPNWKLPSVLTYESVKASHHIDDSWKENLDTSLLYRTWGPAGEMSDNSDFKPLHPSEHPGPGWPVAIDAEFVSLQREEIEISASGQRETIRPSRLGLARVSVLRGSDSSTTSGGGGGGDIDSENGDEIDDDNNNNNNSDEGKPFIDDYIAIAEPIVDYLTLFSGISPGDLDRSTSRHALVGLKVAYKKLWLLLNLGCVFVGHGLPKDFRTINIHVPKAQVVDTVDLYFIPARQRKLSLRFLAWVVLEEDIQQDTHDSVEDARTALKLWKHWRDVEAAEGRQVCDEMVRDIYKRGWEVGFKVPGSAGVAAAGGAGGGAATPTRMTPVRPGTGGWKPPPGGVSFGSPSPMK</sequence>
<evidence type="ECO:0000259" key="10">
    <source>
        <dbReference type="PROSITE" id="PS50235"/>
    </source>
</evidence>
<comment type="domain">
    <text evidence="8">Contains a pseudo-UCH domain. This ubiquitin C-terminal hydrolase (UCH)-like or ubiquitin specific protease (USP)-like domain is predicted to be catalytically inactive because it lacks the active site catalytic triad characteristic of thiol proteases, with residues at the equivalent structural positions that are incompatible with catalysis, and it cannot bind ubiquitin. It functions as a structural scaffold for intra- and intermolecular interactions in the complex.</text>
</comment>
<feature type="domain" description="USP" evidence="10">
    <location>
        <begin position="488"/>
        <end position="832"/>
    </location>
</feature>
<feature type="compositionally biased region" description="Acidic residues" evidence="9">
    <location>
        <begin position="937"/>
        <end position="949"/>
    </location>
</feature>
<feature type="compositionally biased region" description="Pro residues" evidence="9">
    <location>
        <begin position="12"/>
        <end position="21"/>
    </location>
</feature>
<comment type="domain">
    <text evidence="8">The linker, or PAN3 interaction domain (PID), between the WD40 repeats and the pseudo-UCH domain mediates interaction with PAN3.</text>
</comment>
<dbReference type="EC" id="3.1.13.4" evidence="8"/>
<dbReference type="Gene3D" id="3.90.70.10">
    <property type="entry name" value="Cysteine proteinases"/>
    <property type="match status" value="1"/>
</dbReference>
<comment type="similarity">
    <text evidence="8">Belongs to the peptidase C19 family. PAN2 subfamily.</text>
</comment>
<feature type="region of interest" description="Disordered" evidence="9">
    <location>
        <begin position="1"/>
        <end position="24"/>
    </location>
</feature>
<comment type="subcellular location">
    <subcellularLocation>
        <location evidence="8">Cytoplasm</location>
    </subcellularLocation>
</comment>
<dbReference type="SMART" id="SM00479">
    <property type="entry name" value="EXOIII"/>
    <property type="match status" value="1"/>
</dbReference>
<evidence type="ECO:0000256" key="8">
    <source>
        <dbReference type="HAMAP-Rule" id="MF_03182"/>
    </source>
</evidence>
<keyword evidence="3 8" id="KW-0507">mRNA processing</keyword>
<dbReference type="EMBL" id="JAKEKT020000095">
    <property type="protein sequence ID" value="KAL1636945.1"/>
    <property type="molecule type" value="Genomic_DNA"/>
</dbReference>
<dbReference type="InterPro" id="IPR013520">
    <property type="entry name" value="Ribonucl_H"/>
</dbReference>
<feature type="binding site" evidence="8">
    <location>
        <position position="887"/>
    </location>
    <ligand>
        <name>a divalent metal cation</name>
        <dbReference type="ChEBI" id="CHEBI:60240"/>
        <note>catalytic</note>
    </ligand>
</feature>